<dbReference type="InterPro" id="IPR013103">
    <property type="entry name" value="RVT_2"/>
</dbReference>
<evidence type="ECO:0000259" key="1">
    <source>
        <dbReference type="Pfam" id="PF07727"/>
    </source>
</evidence>
<accession>A0A9Q3CH26</accession>
<dbReference type="OrthoDB" id="3255262at2759"/>
<evidence type="ECO:0000313" key="3">
    <source>
        <dbReference type="Proteomes" id="UP000765509"/>
    </source>
</evidence>
<comment type="caution">
    <text evidence="2">The sequence shown here is derived from an EMBL/GenBank/DDBJ whole genome shotgun (WGS) entry which is preliminary data.</text>
</comment>
<dbReference type="Proteomes" id="UP000765509">
    <property type="component" value="Unassembled WGS sequence"/>
</dbReference>
<dbReference type="AlphaFoldDB" id="A0A9Q3CH26"/>
<name>A0A9Q3CH26_9BASI</name>
<gene>
    <name evidence="2" type="ORF">O181_022250</name>
</gene>
<organism evidence="2 3">
    <name type="scientific">Austropuccinia psidii MF-1</name>
    <dbReference type="NCBI Taxonomy" id="1389203"/>
    <lineage>
        <taxon>Eukaryota</taxon>
        <taxon>Fungi</taxon>
        <taxon>Dikarya</taxon>
        <taxon>Basidiomycota</taxon>
        <taxon>Pucciniomycotina</taxon>
        <taxon>Pucciniomycetes</taxon>
        <taxon>Pucciniales</taxon>
        <taxon>Sphaerophragmiaceae</taxon>
        <taxon>Austropuccinia</taxon>
    </lineage>
</organism>
<proteinExistence type="predicted"/>
<reference evidence="2" key="1">
    <citation type="submission" date="2021-03" db="EMBL/GenBank/DDBJ databases">
        <title>Draft genome sequence of rust myrtle Austropuccinia psidii MF-1, a brazilian biotype.</title>
        <authorList>
            <person name="Quecine M.C."/>
            <person name="Pachon D.M.R."/>
            <person name="Bonatelli M.L."/>
            <person name="Correr F.H."/>
            <person name="Franceschini L.M."/>
            <person name="Leite T.F."/>
            <person name="Margarido G.R.A."/>
            <person name="Almeida C.A."/>
            <person name="Ferrarezi J.A."/>
            <person name="Labate C.A."/>
        </authorList>
    </citation>
    <scope>NUCLEOTIDE SEQUENCE</scope>
    <source>
        <strain evidence="2">MF-1</strain>
    </source>
</reference>
<dbReference type="InterPro" id="IPR036397">
    <property type="entry name" value="RNaseH_sf"/>
</dbReference>
<dbReference type="EMBL" id="AVOT02006825">
    <property type="protein sequence ID" value="MBW0482535.1"/>
    <property type="molecule type" value="Genomic_DNA"/>
</dbReference>
<evidence type="ECO:0000313" key="2">
    <source>
        <dbReference type="EMBL" id="MBW0482535.1"/>
    </source>
</evidence>
<feature type="domain" description="Reverse transcriptase Ty1/copia-type" evidence="1">
    <location>
        <begin position="231"/>
        <end position="434"/>
    </location>
</feature>
<dbReference type="GO" id="GO:0003676">
    <property type="term" value="F:nucleic acid binding"/>
    <property type="evidence" value="ECO:0007669"/>
    <property type="project" value="InterPro"/>
</dbReference>
<protein>
    <recommendedName>
        <fullName evidence="1">Reverse transcriptase Ty1/copia-type domain-containing protein</fullName>
    </recommendedName>
</protein>
<dbReference type="Gene3D" id="3.30.420.10">
    <property type="entry name" value="Ribonuclease H-like superfamily/Ribonuclease H"/>
    <property type="match status" value="1"/>
</dbReference>
<sequence length="478" mass="55209">MDSEHHQNGKIERENRLTLEIDKTSLLAANSKSELWPFAFKHAELIYNCNFHSNINQTPDKIVSKRKSCLLTLRTFGHKFYIHDHNYWKDLSARGIVGYHLGIAPDSVGWLFCIPELRSIVKAASIKFDERSFFLDNNLSEGNVLSIQAENLFDPSMIKESEIQDQFMSTINNTHDPLSTIPTTYKEAISSYEQGQWREAIKEELDSMNQEEIFEKFSIREALKEVPHNSVLHTKWVFVKKSKAFLVARGFKQIHSINFDETFSPTATFGTLLLLFSIVYTNNWPIWTFDVKVAFLHSLIDKPVYIWPPKGMDIPKHMVLKLQKELYGTKQAARCWWLQLETILEGIGFHPNGEDQSTYCHQIDQGRAILWSHFNDGVLTASTNKLMKDISHEMNEALKMKWDETISRFFGISITSSNNCYKFHQKDLISKLIDLKPSNVTTKSPLPANCDLQSNKSNEMDKEYFWCIGMLLYIAQGS</sequence>
<keyword evidence="3" id="KW-1185">Reference proteome</keyword>
<dbReference type="Pfam" id="PF07727">
    <property type="entry name" value="RVT_2"/>
    <property type="match status" value="1"/>
</dbReference>